<keyword evidence="1" id="KW-0547">Nucleotide-binding</keyword>
<dbReference type="Gene3D" id="3.30.70.1230">
    <property type="entry name" value="Nucleotide cyclase"/>
    <property type="match status" value="1"/>
</dbReference>
<organism evidence="4 5">
    <name type="scientific">Roseibium porphyridii</name>
    <dbReference type="NCBI Taxonomy" id="2866279"/>
    <lineage>
        <taxon>Bacteria</taxon>
        <taxon>Pseudomonadati</taxon>
        <taxon>Pseudomonadota</taxon>
        <taxon>Alphaproteobacteria</taxon>
        <taxon>Hyphomicrobiales</taxon>
        <taxon>Stappiaceae</taxon>
        <taxon>Roseibium</taxon>
    </lineage>
</organism>
<accession>A0ABY8F552</accession>
<dbReference type="Pfam" id="PF13191">
    <property type="entry name" value="AAA_16"/>
    <property type="match status" value="1"/>
</dbReference>
<dbReference type="PANTHER" id="PTHR16305">
    <property type="entry name" value="TESTICULAR SOLUBLE ADENYLYL CYCLASE"/>
    <property type="match status" value="1"/>
</dbReference>
<evidence type="ECO:0000313" key="4">
    <source>
        <dbReference type="EMBL" id="WFE89899.1"/>
    </source>
</evidence>
<dbReference type="PANTHER" id="PTHR16305:SF28">
    <property type="entry name" value="GUANYLATE CYCLASE DOMAIN-CONTAINING PROTEIN"/>
    <property type="match status" value="1"/>
</dbReference>
<dbReference type="Proteomes" id="UP001209803">
    <property type="component" value="Chromosome"/>
</dbReference>
<proteinExistence type="predicted"/>
<dbReference type="SUPFAM" id="SSF52540">
    <property type="entry name" value="P-loop containing nucleoside triphosphate hydrolases"/>
    <property type="match status" value="1"/>
</dbReference>
<evidence type="ECO:0000256" key="1">
    <source>
        <dbReference type="ARBA" id="ARBA00022741"/>
    </source>
</evidence>
<dbReference type="InterPro" id="IPR027417">
    <property type="entry name" value="P-loop_NTPase"/>
</dbReference>
<dbReference type="InterPro" id="IPR001054">
    <property type="entry name" value="A/G_cyclase"/>
</dbReference>
<dbReference type="SMART" id="SM00044">
    <property type="entry name" value="CYCc"/>
    <property type="match status" value="1"/>
</dbReference>
<name>A0ABY8F552_9HYPH</name>
<protein>
    <submittedName>
        <fullName evidence="4">AAA family ATPase</fullName>
    </submittedName>
</protein>
<dbReference type="InterPro" id="IPR011990">
    <property type="entry name" value="TPR-like_helical_dom_sf"/>
</dbReference>
<gene>
    <name evidence="4" type="ORF">K1718_00670</name>
</gene>
<dbReference type="CDD" id="cd07302">
    <property type="entry name" value="CHD"/>
    <property type="match status" value="1"/>
</dbReference>
<feature type="domain" description="Guanylate cyclase" evidence="3">
    <location>
        <begin position="20"/>
        <end position="149"/>
    </location>
</feature>
<evidence type="ECO:0000256" key="2">
    <source>
        <dbReference type="ARBA" id="ARBA00022840"/>
    </source>
</evidence>
<dbReference type="Gene3D" id="3.40.50.300">
    <property type="entry name" value="P-loop containing nucleotide triphosphate hydrolases"/>
    <property type="match status" value="1"/>
</dbReference>
<dbReference type="InterPro" id="IPR029787">
    <property type="entry name" value="Nucleotide_cyclase"/>
</dbReference>
<dbReference type="PROSITE" id="PS50125">
    <property type="entry name" value="GUANYLATE_CYCLASE_2"/>
    <property type="match status" value="1"/>
</dbReference>
<dbReference type="SUPFAM" id="SSF48452">
    <property type="entry name" value="TPR-like"/>
    <property type="match status" value="1"/>
</dbReference>
<evidence type="ECO:0000313" key="5">
    <source>
        <dbReference type="Proteomes" id="UP001209803"/>
    </source>
</evidence>
<dbReference type="InterPro" id="IPR041664">
    <property type="entry name" value="AAA_16"/>
</dbReference>
<dbReference type="RefSeq" id="WP_265680078.1">
    <property type="nucleotide sequence ID" value="NZ_CP120863.1"/>
</dbReference>
<dbReference type="EMBL" id="CP120863">
    <property type="protein sequence ID" value="WFE89899.1"/>
    <property type="molecule type" value="Genomic_DNA"/>
</dbReference>
<dbReference type="Gene3D" id="1.25.40.10">
    <property type="entry name" value="Tetratricopeptide repeat domain"/>
    <property type="match status" value="1"/>
</dbReference>
<sequence>MTQNNAGDLGIQKGERRQLTALFYDLVGSTSMVTNMDLEDYREVQQALHQAAHHAIAGHGGHLDLLMGDGGSAYFGYPIADEDAPQRAVAAGLAILKERADIQKRFDCDIQVRVGVATGPAVSGPAGSGALADREEIIGIAPTLAARIQGIAQVGTVAVSNATYRATRRIYHYESLGAHSLKGFDQPQSLWQPLGRRETVDRFEKLRDAGQPFLARRDELEEATDRWQQASHGEGQVLYVHGEPGIGKSRLSFQVAQQARDEGAHLLDFQCEPECRDIPFSPFVKSLRAEIRRYDPSFDFETPSAEAIADVLSLPGNQSPEFYKALAFLLSPSPQQDDADPHPASSVDTLVDAVMAIASAKPCVIKLEDLHWADSQTIEVLEHLLDRIASAPVFIVVTSRERPETKWTELPHFSKLRLSRLGEDSIIELIGNVAGAAALSPRLAHAIAARCEGVPLFAEELTRFVVDRGAEKMSDESAWESLFDSEETASLQDLLAARLAALGKAKIVAQAASVIGRSFNILTLVALLASTGTPASADESLNQLMAGGFIEKHSNEAEPAYRFRHMLLQQAAYAGLLRANRRTLHTALYRIATGNEASGQPFTSAELAVHAEQARMPVAAARHYIDAARSASSQSALKEARTHLTRARSIAEKISDKAVAAELELEIVKLLGPVVATMDGTGSEEASALYQRGVELLHETPETHRATGFPLYWGWWFTAANFKEQRERAETILSDLTGVNDKEIELQAHHCRWATAFNLGNHNDCLEAISKGLDLYSEDEALEHRTRYGGHDARVCGLGEKALSSWFIGQTESAVSHMEQSDAWARHIDHVGSNCHALDIGIMLHRYRGDVDRVASLARRMKTAAVEHDLKSLEAKSLIFAGWSQGMSGDPERGRANLTEGLSIQQEIGTEEDFPVYLEMAGELDAMLGRFDNGLAVLSSAIERAEATGHAFWLAELYRRRARLGARAGSGADQILTDLAKAEDVALNQNAKVLVLRALADLVMLQPDKATPGHLERARRILQELEQGSEKARISALLASRLS</sequence>
<reference evidence="4 5" key="1">
    <citation type="submission" date="2023-03" db="EMBL/GenBank/DDBJ databases">
        <title>Roseibium porphyridii sp. nov. and Roseibium rhodosorbium sp. nov. isolated from marine algae, Porphyridium cruentum and Rhodosorus marinus, respectively.</title>
        <authorList>
            <person name="Lee M.W."/>
            <person name="Choi B.J."/>
            <person name="Lee J.K."/>
            <person name="Choi D.G."/>
            <person name="Baek J.H."/>
            <person name="Bayburt H."/>
            <person name="Kim J.M."/>
            <person name="Han D.M."/>
            <person name="Kim K.H."/>
            <person name="Jeon C.O."/>
        </authorList>
    </citation>
    <scope>NUCLEOTIDE SEQUENCE [LARGE SCALE GENOMIC DNA]</scope>
    <source>
        <strain evidence="4 5">KMA01</strain>
    </source>
</reference>
<keyword evidence="2" id="KW-0067">ATP-binding</keyword>
<evidence type="ECO:0000259" key="3">
    <source>
        <dbReference type="PROSITE" id="PS50125"/>
    </source>
</evidence>
<dbReference type="Pfam" id="PF00211">
    <property type="entry name" value="Guanylate_cyc"/>
    <property type="match status" value="1"/>
</dbReference>
<keyword evidence="5" id="KW-1185">Reference proteome</keyword>
<dbReference type="SUPFAM" id="SSF55073">
    <property type="entry name" value="Nucleotide cyclase"/>
    <property type="match status" value="1"/>
</dbReference>